<organism evidence="12 13">
    <name type="scientific">Bacteroides stercoris</name>
    <dbReference type="NCBI Taxonomy" id="46506"/>
    <lineage>
        <taxon>Bacteria</taxon>
        <taxon>Pseudomonadati</taxon>
        <taxon>Bacteroidota</taxon>
        <taxon>Bacteroidia</taxon>
        <taxon>Bacteroidales</taxon>
        <taxon>Bacteroidaceae</taxon>
        <taxon>Bacteroides</taxon>
    </lineage>
</organism>
<evidence type="ECO:0000256" key="1">
    <source>
        <dbReference type="ARBA" id="ARBA00002332"/>
    </source>
</evidence>
<keyword evidence="4 9" id="KW-0547">Nucleotide-binding</keyword>
<dbReference type="NCBIfam" id="TIGR00884">
    <property type="entry name" value="guaA_Cterm"/>
    <property type="match status" value="1"/>
</dbReference>
<dbReference type="FunFam" id="3.30.300.10:FF:000002">
    <property type="entry name" value="GMP synthase [glutamine-hydrolyzing]"/>
    <property type="match status" value="1"/>
</dbReference>
<dbReference type="PRINTS" id="PR00096">
    <property type="entry name" value="GATASE"/>
</dbReference>
<proteinExistence type="inferred from homology"/>
<dbReference type="PANTHER" id="PTHR11922:SF2">
    <property type="entry name" value="GMP SYNTHASE [GLUTAMINE-HYDROLYZING]"/>
    <property type="match status" value="1"/>
</dbReference>
<evidence type="ECO:0000256" key="7">
    <source>
        <dbReference type="ARBA" id="ARBA00022840"/>
    </source>
</evidence>
<reference evidence="12 13" key="1">
    <citation type="journal article" date="2019" name="Nat. Med.">
        <title>A library of human gut bacterial isolates paired with longitudinal multiomics data enables mechanistic microbiome research.</title>
        <authorList>
            <person name="Poyet M."/>
            <person name="Groussin M."/>
            <person name="Gibbons S.M."/>
            <person name="Avila-Pacheco J."/>
            <person name="Jiang X."/>
            <person name="Kearney S.M."/>
            <person name="Perrotta A.R."/>
            <person name="Berdy B."/>
            <person name="Zhao S."/>
            <person name="Lieberman T.D."/>
            <person name="Swanson P.K."/>
            <person name="Smith M."/>
            <person name="Roesemann S."/>
            <person name="Alexander J.E."/>
            <person name="Rich S.A."/>
            <person name="Livny J."/>
            <person name="Vlamakis H."/>
            <person name="Clish C."/>
            <person name="Bullock K."/>
            <person name="Deik A."/>
            <person name="Scott J."/>
            <person name="Pierce K.A."/>
            <person name="Xavier R.J."/>
            <person name="Alm E.J."/>
        </authorList>
    </citation>
    <scope>NUCLEOTIDE SEQUENCE [LARGE SCALE GENOMIC DNA]</scope>
    <source>
        <strain evidence="12 13">BIOML-A17</strain>
    </source>
</reference>
<dbReference type="EC" id="6.3.5.2" evidence="9"/>
<evidence type="ECO:0000256" key="9">
    <source>
        <dbReference type="HAMAP-Rule" id="MF_00344"/>
    </source>
</evidence>
<dbReference type="SUPFAM" id="SSF52317">
    <property type="entry name" value="Class I glutamine amidotransferase-like"/>
    <property type="match status" value="1"/>
</dbReference>
<dbReference type="NCBIfam" id="TIGR00888">
    <property type="entry name" value="guaA_Nterm"/>
    <property type="match status" value="1"/>
</dbReference>
<evidence type="ECO:0000313" key="12">
    <source>
        <dbReference type="EMBL" id="KAB5279167.1"/>
    </source>
</evidence>
<dbReference type="UniPathway" id="UPA00189">
    <property type="reaction ID" value="UER00296"/>
</dbReference>
<feature type="domain" description="GMPS ATP-PPase" evidence="11">
    <location>
        <begin position="194"/>
        <end position="382"/>
    </location>
</feature>
<feature type="active site" description="Nucleophile" evidence="9">
    <location>
        <position position="79"/>
    </location>
</feature>
<comment type="caution">
    <text evidence="12">The sequence shown here is derived from an EMBL/GenBank/DDBJ whole genome shotgun (WGS) entry which is preliminary data.</text>
</comment>
<comment type="subunit">
    <text evidence="9">Homodimer.</text>
</comment>
<dbReference type="Pfam" id="PF00117">
    <property type="entry name" value="GATase"/>
    <property type="match status" value="1"/>
</dbReference>
<dbReference type="InterPro" id="IPR017926">
    <property type="entry name" value="GATASE"/>
</dbReference>
<dbReference type="Gene3D" id="3.40.50.880">
    <property type="match status" value="1"/>
</dbReference>
<dbReference type="InterPro" id="IPR022310">
    <property type="entry name" value="NAD/GMP_synthase"/>
</dbReference>
<dbReference type="NCBIfam" id="NF000848">
    <property type="entry name" value="PRK00074.1"/>
    <property type="match status" value="1"/>
</dbReference>
<dbReference type="GO" id="GO:0005829">
    <property type="term" value="C:cytosol"/>
    <property type="evidence" value="ECO:0007669"/>
    <property type="project" value="TreeGrafter"/>
</dbReference>
<accession>A0A7J5KYQ5</accession>
<dbReference type="Gene3D" id="3.30.300.10">
    <property type="match status" value="1"/>
</dbReference>
<gene>
    <name evidence="9 12" type="primary">guaA</name>
    <name evidence="12" type="ORF">F9962_16590</name>
</gene>
<dbReference type="AlphaFoldDB" id="A0A7J5KYQ5"/>
<feature type="binding site" evidence="10">
    <location>
        <begin position="221"/>
        <end position="227"/>
    </location>
    <ligand>
        <name>ATP</name>
        <dbReference type="ChEBI" id="CHEBI:30616"/>
    </ligand>
</feature>
<dbReference type="PROSITE" id="PS51553">
    <property type="entry name" value="GMPS_ATP_PPASE"/>
    <property type="match status" value="1"/>
</dbReference>
<dbReference type="SUPFAM" id="SSF54810">
    <property type="entry name" value="GMP synthetase C-terminal dimerisation domain"/>
    <property type="match status" value="1"/>
</dbReference>
<evidence type="ECO:0000256" key="10">
    <source>
        <dbReference type="PROSITE-ProRule" id="PRU00886"/>
    </source>
</evidence>
<dbReference type="CDD" id="cd01997">
    <property type="entry name" value="GMP_synthase_C"/>
    <property type="match status" value="1"/>
</dbReference>
<dbReference type="Pfam" id="PF02540">
    <property type="entry name" value="NAD_synthase"/>
    <property type="match status" value="1"/>
</dbReference>
<dbReference type="InterPro" id="IPR022955">
    <property type="entry name" value="GMP_synthase"/>
</dbReference>
<evidence type="ECO:0000313" key="13">
    <source>
        <dbReference type="Proteomes" id="UP000440773"/>
    </source>
</evidence>
<dbReference type="InterPro" id="IPR014729">
    <property type="entry name" value="Rossmann-like_a/b/a_fold"/>
</dbReference>
<name>A0A7J5KYQ5_BACSE</name>
<comment type="catalytic activity">
    <reaction evidence="9">
        <text>XMP + L-glutamine + ATP + H2O = GMP + L-glutamate + AMP + diphosphate + 2 H(+)</text>
        <dbReference type="Rhea" id="RHEA:11680"/>
        <dbReference type="ChEBI" id="CHEBI:15377"/>
        <dbReference type="ChEBI" id="CHEBI:15378"/>
        <dbReference type="ChEBI" id="CHEBI:29985"/>
        <dbReference type="ChEBI" id="CHEBI:30616"/>
        <dbReference type="ChEBI" id="CHEBI:33019"/>
        <dbReference type="ChEBI" id="CHEBI:57464"/>
        <dbReference type="ChEBI" id="CHEBI:58115"/>
        <dbReference type="ChEBI" id="CHEBI:58359"/>
        <dbReference type="ChEBI" id="CHEBI:456215"/>
        <dbReference type="EC" id="6.3.5.2"/>
    </reaction>
</comment>
<evidence type="ECO:0000259" key="11">
    <source>
        <dbReference type="PROSITE" id="PS51553"/>
    </source>
</evidence>
<keyword evidence="3 9" id="KW-0436">Ligase</keyword>
<dbReference type="EMBL" id="WCLP01000060">
    <property type="protein sequence ID" value="KAB5279167.1"/>
    <property type="molecule type" value="Genomic_DNA"/>
</dbReference>
<evidence type="ECO:0000256" key="4">
    <source>
        <dbReference type="ARBA" id="ARBA00022741"/>
    </source>
</evidence>
<feature type="active site" evidence="9">
    <location>
        <position position="167"/>
    </location>
</feature>
<dbReference type="InterPro" id="IPR001674">
    <property type="entry name" value="GMP_synth_C"/>
</dbReference>
<dbReference type="SUPFAM" id="SSF52402">
    <property type="entry name" value="Adenine nucleotide alpha hydrolases-like"/>
    <property type="match status" value="1"/>
</dbReference>
<sequence length="517" mass="57525">MQEKIIILDFGSQTTQLIGRRLRELNVYCEIVPYNKFPQGDASVKGVILSGSPFSVYDKSAFKVDLSGIRGKYPILGICYGAQFISYSNGGRVEPAGTREYGRAYLDSFDSENILFKGVRKNTQVWMSHGDTITAIPDNFKIIASTDKVAIAAYQVAGEKIWGVQFHPEVFHSEDGTQMLRNFVVDICGCSQSWSAASFVDTTVAELKEQLGNDCVILGLSGGVDSSVAAVLLHRAIGKNLTCIFVDHGLLRKNEFRNVMHDYECLGLNVIGVDASEKFFKDLEGVTEPEQKRKIIGRDFIEVFDAEAHKITDARWLAQGTIYPDRIESLNITGKTIKSHHNVGGLPEEMNLRLCEPLQWLFKDEVRRVGRELGMPEHLITRHPFPGPGLAVRILGDITPEKVCTLQEADDIFIQGLRDWKVQDAAGNETSLYNQVWQAGAILLPVQSVGVMGDERTYERAVALRAVTSTDAMTADWAHLPYEFLGKVSNDIINKVKGVNRVTYDISSKPPSTIEWE</sequence>
<protein>
    <recommendedName>
        <fullName evidence="9">GMP synthase [glutamine-hydrolyzing]</fullName>
        <ecNumber evidence="9">6.3.5.2</ecNumber>
    </recommendedName>
    <alternativeName>
        <fullName evidence="9">GMP synthetase</fullName>
    </alternativeName>
    <alternativeName>
        <fullName evidence="9">Glutamine amidotransferase</fullName>
    </alternativeName>
</protein>
<evidence type="ECO:0000256" key="8">
    <source>
        <dbReference type="ARBA" id="ARBA00022962"/>
    </source>
</evidence>
<dbReference type="PANTHER" id="PTHR11922">
    <property type="entry name" value="GMP SYNTHASE-RELATED"/>
    <property type="match status" value="1"/>
</dbReference>
<keyword evidence="6 9" id="KW-0658">Purine biosynthesis</keyword>
<dbReference type="FunFam" id="3.40.50.880:FF:000001">
    <property type="entry name" value="GMP synthase [glutamine-hydrolyzing]"/>
    <property type="match status" value="1"/>
</dbReference>
<dbReference type="InterPro" id="IPR029062">
    <property type="entry name" value="Class_I_gatase-like"/>
</dbReference>
<dbReference type="PROSITE" id="PS51273">
    <property type="entry name" value="GATASE_TYPE_1"/>
    <property type="match status" value="1"/>
</dbReference>
<keyword evidence="8 9" id="KW-0315">Glutamine amidotransferase</keyword>
<dbReference type="InterPro" id="IPR004739">
    <property type="entry name" value="GMP_synth_GATase"/>
</dbReference>
<dbReference type="CDD" id="cd01742">
    <property type="entry name" value="GATase1_GMP_Synthase"/>
    <property type="match status" value="1"/>
</dbReference>
<keyword evidence="5 9" id="KW-0332">GMP biosynthesis</keyword>
<dbReference type="Pfam" id="PF00958">
    <property type="entry name" value="GMP_synt_C"/>
    <property type="match status" value="1"/>
</dbReference>
<dbReference type="Proteomes" id="UP000440773">
    <property type="component" value="Unassembled WGS sequence"/>
</dbReference>
<feature type="active site" evidence="9">
    <location>
        <position position="169"/>
    </location>
</feature>
<comment type="pathway">
    <text evidence="2 9">Purine metabolism; GMP biosynthesis; GMP from XMP (L-Gln route): step 1/1.</text>
</comment>
<evidence type="ECO:0000256" key="6">
    <source>
        <dbReference type="ARBA" id="ARBA00022755"/>
    </source>
</evidence>
<evidence type="ECO:0000256" key="3">
    <source>
        <dbReference type="ARBA" id="ARBA00022598"/>
    </source>
</evidence>
<dbReference type="InterPro" id="IPR025777">
    <property type="entry name" value="GMPS_ATP_PPase_dom"/>
</dbReference>
<dbReference type="GO" id="GO:0003921">
    <property type="term" value="F:GMP synthase activity"/>
    <property type="evidence" value="ECO:0007669"/>
    <property type="project" value="InterPro"/>
</dbReference>
<dbReference type="FunFam" id="3.40.50.620:FF:000001">
    <property type="entry name" value="GMP synthase [glutamine-hydrolyzing]"/>
    <property type="match status" value="1"/>
</dbReference>
<dbReference type="HAMAP" id="MF_00344">
    <property type="entry name" value="GMP_synthase"/>
    <property type="match status" value="1"/>
</dbReference>
<keyword evidence="7 9" id="KW-0067">ATP-binding</keyword>
<comment type="function">
    <text evidence="1 9">Catalyzes the synthesis of GMP from XMP.</text>
</comment>
<evidence type="ECO:0000256" key="2">
    <source>
        <dbReference type="ARBA" id="ARBA00005153"/>
    </source>
</evidence>
<evidence type="ECO:0000256" key="5">
    <source>
        <dbReference type="ARBA" id="ARBA00022749"/>
    </source>
</evidence>
<dbReference type="GO" id="GO:0005524">
    <property type="term" value="F:ATP binding"/>
    <property type="evidence" value="ECO:0007669"/>
    <property type="project" value="UniProtKB-UniRule"/>
</dbReference>
<dbReference type="RefSeq" id="WP_117985320.1">
    <property type="nucleotide sequence ID" value="NZ_JAQDRC010000009.1"/>
</dbReference>
<dbReference type="Gene3D" id="3.40.50.620">
    <property type="entry name" value="HUPs"/>
    <property type="match status" value="1"/>
</dbReference>